<dbReference type="EMBL" id="MW117965">
    <property type="protein sequence ID" value="QPB07944.1"/>
    <property type="molecule type" value="Genomic_DNA"/>
</dbReference>
<dbReference type="RefSeq" id="YP_010670435.1">
    <property type="nucleotide sequence ID" value="NC_070964.1"/>
</dbReference>
<name>A0A873WS98_9CAUD</name>
<dbReference type="GeneID" id="77946640"/>
<proteinExistence type="predicted"/>
<reference evidence="1" key="1">
    <citation type="submission" date="2020-10" db="EMBL/GenBank/DDBJ databases">
        <title>The Isolation and Genome Sequence of a Novel Cyanophage S-H38 from the Yellow Sea, China.</title>
        <authorList>
            <person name="Jiang T."/>
        </authorList>
    </citation>
    <scope>NUCLEOTIDE SEQUENCE</scope>
</reference>
<accession>A0A873WS98</accession>
<sequence length="93" mass="10802">MSKIEFHIPPKGYTYEFERDFKQNICRIWICNSAKFDFNGGAPCKCVWGFIHQKHHTFYAPIDAKRKGKAVELSQTTPYSAMQKLNNKTVLSD</sequence>
<dbReference type="KEGG" id="vg:77946640"/>
<organism evidence="1 2">
    <name type="scientific">Synechococcus phage S-H38</name>
    <dbReference type="NCBI Taxonomy" id="2783673"/>
    <lineage>
        <taxon>Viruses</taxon>
        <taxon>Duplodnaviria</taxon>
        <taxon>Heunggongvirae</taxon>
        <taxon>Uroviricota</taxon>
        <taxon>Caudoviricetes</taxon>
        <taxon>Pantevenvirales</taxon>
        <taxon>Kyanoviridae</taxon>
        <taxon>Yellowseavirus</taxon>
        <taxon>Yellowseavirus thirtyeight</taxon>
    </lineage>
</organism>
<protein>
    <submittedName>
        <fullName evidence="1">Uncharacterized protein</fullName>
    </submittedName>
</protein>
<keyword evidence="2" id="KW-1185">Reference proteome</keyword>
<evidence type="ECO:0000313" key="1">
    <source>
        <dbReference type="EMBL" id="QPB07944.1"/>
    </source>
</evidence>
<evidence type="ECO:0000313" key="2">
    <source>
        <dbReference type="Proteomes" id="UP000663144"/>
    </source>
</evidence>
<dbReference type="Proteomes" id="UP000663144">
    <property type="component" value="Segment"/>
</dbReference>